<keyword evidence="2" id="KW-1185">Reference proteome</keyword>
<reference evidence="1 2" key="1">
    <citation type="submission" date="2022-01" db="EMBL/GenBank/DDBJ databases">
        <authorList>
            <person name="Xiong W."/>
            <person name="Schranz E."/>
        </authorList>
    </citation>
    <scope>NUCLEOTIDE SEQUENCE [LARGE SCALE GENOMIC DNA]</scope>
</reference>
<evidence type="ECO:0000313" key="2">
    <source>
        <dbReference type="Proteomes" id="UP001157418"/>
    </source>
</evidence>
<gene>
    <name evidence="1" type="ORF">LVIROSA_LOCUS20365</name>
</gene>
<dbReference type="EMBL" id="CAKMRJ010003334">
    <property type="protein sequence ID" value="CAH1433795.1"/>
    <property type="molecule type" value="Genomic_DNA"/>
</dbReference>
<comment type="caution">
    <text evidence="1">The sequence shown here is derived from an EMBL/GenBank/DDBJ whole genome shotgun (WGS) entry which is preliminary data.</text>
</comment>
<evidence type="ECO:0000313" key="1">
    <source>
        <dbReference type="EMBL" id="CAH1433795.1"/>
    </source>
</evidence>
<organism evidence="1 2">
    <name type="scientific">Lactuca virosa</name>
    <dbReference type="NCBI Taxonomy" id="75947"/>
    <lineage>
        <taxon>Eukaryota</taxon>
        <taxon>Viridiplantae</taxon>
        <taxon>Streptophyta</taxon>
        <taxon>Embryophyta</taxon>
        <taxon>Tracheophyta</taxon>
        <taxon>Spermatophyta</taxon>
        <taxon>Magnoliopsida</taxon>
        <taxon>eudicotyledons</taxon>
        <taxon>Gunneridae</taxon>
        <taxon>Pentapetalae</taxon>
        <taxon>asterids</taxon>
        <taxon>campanulids</taxon>
        <taxon>Asterales</taxon>
        <taxon>Asteraceae</taxon>
        <taxon>Cichorioideae</taxon>
        <taxon>Cichorieae</taxon>
        <taxon>Lactucinae</taxon>
        <taxon>Lactuca</taxon>
    </lineage>
</organism>
<protein>
    <submittedName>
        <fullName evidence="1">Uncharacterized protein</fullName>
    </submittedName>
</protein>
<dbReference type="Proteomes" id="UP001157418">
    <property type="component" value="Unassembled WGS sequence"/>
</dbReference>
<dbReference type="AlphaFoldDB" id="A0AAU9N3Q6"/>
<proteinExistence type="predicted"/>
<sequence>MDMYFNVNSFRSLNSPYAWYNFACVRIDFVWVDTRENKLIMLLVDQNREKMVVVVPSSLIGRYLERGMEGRLYSINHFKLNSTPDDFPKYEGYNFVDDQYVIIVNQATRFTLLEPVIENHFPTYPLVESIEYLVRNPRQRNLIDVVGKVIDGRLLHHDCAIDLLLQDQSGYVIQLILNDGPEALPFKLARSIQEKWIIYVSRVKYRSRGGMNFLDSTSISRVAFEPVMAEANAIRAIYG</sequence>
<name>A0AAU9N3Q6_9ASTR</name>
<accession>A0AAU9N3Q6</accession>